<proteinExistence type="predicted"/>
<accession>A0A1G2SM47</accession>
<dbReference type="Proteomes" id="UP000178168">
    <property type="component" value="Unassembled WGS sequence"/>
</dbReference>
<evidence type="ECO:0008006" key="4">
    <source>
        <dbReference type="Google" id="ProtNLM"/>
    </source>
</evidence>
<organism evidence="2 3">
    <name type="scientific">Candidatus Yonathbacteria bacterium RIFOXYD1_FULL_52_36</name>
    <dbReference type="NCBI Taxonomy" id="1802730"/>
    <lineage>
        <taxon>Bacteria</taxon>
        <taxon>Candidatus Yonathiibacteriota</taxon>
    </lineage>
</organism>
<dbReference type="AlphaFoldDB" id="A0A1G2SM47"/>
<sequence length="253" mass="27528">MPPILLTYEQILLLSFAGGILPALLWLWFWLKEDAKNPEPRTLVILAFLGGMITALAVIPIEKNIFLIASKILGLAGMSYDAAFAQYPYLMVLFAGAEEIFKYFAVALIALSSRYFDEPVDALVYLITVALGFAAMENSLYLLDTITHSGLLFGIMNGHLRFIGATLLHVASSALIGVALGLAFYKSFGVRFVAGFVGLVAAIALHTGFNFSIIQAQSVGDALGIFAIFWAIIVGIILIFEKVKRIYPVEPIS</sequence>
<feature type="transmembrane region" description="Helical" evidence="1">
    <location>
        <begin position="222"/>
        <end position="240"/>
    </location>
</feature>
<feature type="transmembrane region" description="Helical" evidence="1">
    <location>
        <begin position="162"/>
        <end position="185"/>
    </location>
</feature>
<keyword evidence="1" id="KW-1133">Transmembrane helix</keyword>
<dbReference type="GO" id="GO:0008233">
    <property type="term" value="F:peptidase activity"/>
    <property type="evidence" value="ECO:0007669"/>
    <property type="project" value="InterPro"/>
</dbReference>
<feature type="transmembrane region" description="Helical" evidence="1">
    <location>
        <begin position="87"/>
        <end position="111"/>
    </location>
</feature>
<dbReference type="EMBL" id="MHUZ01000009">
    <property type="protein sequence ID" value="OHA86087.1"/>
    <property type="molecule type" value="Genomic_DNA"/>
</dbReference>
<evidence type="ECO:0000313" key="2">
    <source>
        <dbReference type="EMBL" id="OHA86087.1"/>
    </source>
</evidence>
<evidence type="ECO:0000313" key="3">
    <source>
        <dbReference type="Proteomes" id="UP000178168"/>
    </source>
</evidence>
<dbReference type="Pfam" id="PF13367">
    <property type="entry name" value="PrsW-protease"/>
    <property type="match status" value="1"/>
</dbReference>
<protein>
    <recommendedName>
        <fullName evidence="4">Protease PrsW</fullName>
    </recommendedName>
</protein>
<feature type="transmembrane region" description="Helical" evidence="1">
    <location>
        <begin position="123"/>
        <end position="142"/>
    </location>
</feature>
<comment type="caution">
    <text evidence="2">The sequence shown here is derived from an EMBL/GenBank/DDBJ whole genome shotgun (WGS) entry which is preliminary data.</text>
</comment>
<keyword evidence="1" id="KW-0812">Transmembrane</keyword>
<feature type="transmembrane region" description="Helical" evidence="1">
    <location>
        <begin position="192"/>
        <end position="216"/>
    </location>
</feature>
<feature type="transmembrane region" description="Helical" evidence="1">
    <location>
        <begin position="12"/>
        <end position="31"/>
    </location>
</feature>
<reference evidence="2 3" key="1">
    <citation type="journal article" date="2016" name="Nat. Commun.">
        <title>Thousands of microbial genomes shed light on interconnected biogeochemical processes in an aquifer system.</title>
        <authorList>
            <person name="Anantharaman K."/>
            <person name="Brown C.T."/>
            <person name="Hug L.A."/>
            <person name="Sharon I."/>
            <person name="Castelle C.J."/>
            <person name="Probst A.J."/>
            <person name="Thomas B.C."/>
            <person name="Singh A."/>
            <person name="Wilkins M.J."/>
            <person name="Karaoz U."/>
            <person name="Brodie E.L."/>
            <person name="Williams K.H."/>
            <person name="Hubbard S.S."/>
            <person name="Banfield J.F."/>
        </authorList>
    </citation>
    <scope>NUCLEOTIDE SEQUENCE [LARGE SCALE GENOMIC DNA]</scope>
</reference>
<dbReference type="PANTHER" id="PTHR36844:SF1">
    <property type="entry name" value="PROTEASE PRSW"/>
    <property type="match status" value="1"/>
</dbReference>
<dbReference type="PANTHER" id="PTHR36844">
    <property type="entry name" value="PROTEASE PRSW"/>
    <property type="match status" value="1"/>
</dbReference>
<keyword evidence="1" id="KW-0472">Membrane</keyword>
<name>A0A1G2SM47_9BACT</name>
<gene>
    <name evidence="2" type="ORF">A2591_03430</name>
</gene>
<dbReference type="InterPro" id="IPR026898">
    <property type="entry name" value="PrsW"/>
</dbReference>
<dbReference type="STRING" id="1802730.A2591_03430"/>
<feature type="transmembrane region" description="Helical" evidence="1">
    <location>
        <begin position="43"/>
        <end position="61"/>
    </location>
</feature>
<evidence type="ECO:0000256" key="1">
    <source>
        <dbReference type="SAM" id="Phobius"/>
    </source>
</evidence>